<keyword evidence="3" id="KW-0804">Transcription</keyword>
<dbReference type="PANTHER" id="PTHR43537">
    <property type="entry name" value="TRANSCRIPTIONAL REGULATOR, GNTR FAMILY"/>
    <property type="match status" value="1"/>
</dbReference>
<dbReference type="SUPFAM" id="SSF46785">
    <property type="entry name" value="Winged helix' DNA-binding domain"/>
    <property type="match status" value="1"/>
</dbReference>
<dbReference type="Gene3D" id="1.10.10.10">
    <property type="entry name" value="Winged helix-like DNA-binding domain superfamily/Winged helix DNA-binding domain"/>
    <property type="match status" value="1"/>
</dbReference>
<keyword evidence="6" id="KW-1185">Reference proteome</keyword>
<dbReference type="PANTHER" id="PTHR43537:SF45">
    <property type="entry name" value="GNTR FAMILY REGULATORY PROTEIN"/>
    <property type="match status" value="1"/>
</dbReference>
<dbReference type="Pfam" id="PF00392">
    <property type="entry name" value="GntR"/>
    <property type="match status" value="1"/>
</dbReference>
<dbReference type="InterPro" id="IPR011711">
    <property type="entry name" value="GntR_C"/>
</dbReference>
<dbReference type="SMART" id="SM00345">
    <property type="entry name" value="HTH_GNTR"/>
    <property type="match status" value="1"/>
</dbReference>
<dbReference type="InterPro" id="IPR008920">
    <property type="entry name" value="TF_FadR/GntR_C"/>
</dbReference>
<organism evidence="5 6">
    <name type="scientific">Streptacidiphilus jeojiensis</name>
    <dbReference type="NCBI Taxonomy" id="3229225"/>
    <lineage>
        <taxon>Bacteria</taxon>
        <taxon>Bacillati</taxon>
        <taxon>Actinomycetota</taxon>
        <taxon>Actinomycetes</taxon>
        <taxon>Kitasatosporales</taxon>
        <taxon>Streptomycetaceae</taxon>
        <taxon>Streptacidiphilus</taxon>
    </lineage>
</organism>
<dbReference type="SUPFAM" id="SSF48008">
    <property type="entry name" value="GntR ligand-binding domain-like"/>
    <property type="match status" value="1"/>
</dbReference>
<evidence type="ECO:0000256" key="1">
    <source>
        <dbReference type="ARBA" id="ARBA00023015"/>
    </source>
</evidence>
<evidence type="ECO:0000259" key="4">
    <source>
        <dbReference type="PROSITE" id="PS50949"/>
    </source>
</evidence>
<dbReference type="InterPro" id="IPR036390">
    <property type="entry name" value="WH_DNA-bd_sf"/>
</dbReference>
<reference evidence="5 6" key="1">
    <citation type="submission" date="2024-06" db="EMBL/GenBank/DDBJ databases">
        <authorList>
            <person name="Lee S.D."/>
        </authorList>
    </citation>
    <scope>NUCLEOTIDE SEQUENCE [LARGE SCALE GENOMIC DNA]</scope>
    <source>
        <strain evidence="5 6">N1-10</strain>
    </source>
</reference>
<dbReference type="SMART" id="SM00895">
    <property type="entry name" value="FCD"/>
    <property type="match status" value="1"/>
</dbReference>
<dbReference type="Gene3D" id="1.20.120.530">
    <property type="entry name" value="GntR ligand-binding domain-like"/>
    <property type="match status" value="1"/>
</dbReference>
<sequence length="235" mass="26361">MTTHTAPGWVTALEQAKGPLGRGSTAERIADVLRTQVTDGHIAPGTRLSEETVGAALGVSRNTLREAFRLLAHERLLVHELNRGVFVRTPHPDDVTELYRLRRLIEGAAVREVAGAPDRAIDEIRRSVEEGEQAAAEQRWPDVATADLHFHRAIVRLAGSPRLEAFMDRIHAELRLAFHATGDPQRFHAPYLTRNRELLTALQTRDTRQAEIHLTAYLDDSERQLLRTLHDTAHP</sequence>
<keyword evidence="1" id="KW-0805">Transcription regulation</keyword>
<dbReference type="InterPro" id="IPR036388">
    <property type="entry name" value="WH-like_DNA-bd_sf"/>
</dbReference>
<dbReference type="PROSITE" id="PS50949">
    <property type="entry name" value="HTH_GNTR"/>
    <property type="match status" value="1"/>
</dbReference>
<dbReference type="Proteomes" id="UP001592581">
    <property type="component" value="Unassembled WGS sequence"/>
</dbReference>
<evidence type="ECO:0000313" key="6">
    <source>
        <dbReference type="Proteomes" id="UP001592581"/>
    </source>
</evidence>
<protein>
    <submittedName>
        <fullName evidence="5">GntR family transcriptional regulator</fullName>
    </submittedName>
</protein>
<name>A0ABV6XEI1_9ACTN</name>
<feature type="domain" description="HTH gntR-type" evidence="4">
    <location>
        <begin position="23"/>
        <end position="90"/>
    </location>
</feature>
<proteinExistence type="predicted"/>
<dbReference type="Pfam" id="PF07729">
    <property type="entry name" value="FCD"/>
    <property type="match status" value="1"/>
</dbReference>
<accession>A0ABV6XEI1</accession>
<evidence type="ECO:0000256" key="2">
    <source>
        <dbReference type="ARBA" id="ARBA00023125"/>
    </source>
</evidence>
<keyword evidence="2" id="KW-0238">DNA-binding</keyword>
<gene>
    <name evidence="5" type="ORF">ABUW04_00180</name>
</gene>
<dbReference type="RefSeq" id="WP_380561451.1">
    <property type="nucleotide sequence ID" value="NZ_JBEUKS010000001.1"/>
</dbReference>
<dbReference type="CDD" id="cd07377">
    <property type="entry name" value="WHTH_GntR"/>
    <property type="match status" value="1"/>
</dbReference>
<dbReference type="EMBL" id="JBEUKS010000001">
    <property type="protein sequence ID" value="MFC1436661.1"/>
    <property type="molecule type" value="Genomic_DNA"/>
</dbReference>
<evidence type="ECO:0000313" key="5">
    <source>
        <dbReference type="EMBL" id="MFC1436661.1"/>
    </source>
</evidence>
<evidence type="ECO:0000256" key="3">
    <source>
        <dbReference type="ARBA" id="ARBA00023163"/>
    </source>
</evidence>
<dbReference type="InterPro" id="IPR000524">
    <property type="entry name" value="Tscrpt_reg_HTH_GntR"/>
</dbReference>
<comment type="caution">
    <text evidence="5">The sequence shown here is derived from an EMBL/GenBank/DDBJ whole genome shotgun (WGS) entry which is preliminary data.</text>
</comment>